<dbReference type="GO" id="GO:0016740">
    <property type="term" value="F:transferase activity"/>
    <property type="evidence" value="ECO:0007669"/>
    <property type="project" value="UniProtKB-KW"/>
</dbReference>
<evidence type="ECO:0000256" key="2">
    <source>
        <dbReference type="SAM" id="MobiDB-lite"/>
    </source>
</evidence>
<dbReference type="Proteomes" id="UP001484239">
    <property type="component" value="Unassembled WGS sequence"/>
</dbReference>
<comment type="caution">
    <text evidence="3">The sequence shown here is derived from an EMBL/GenBank/DDBJ whole genome shotgun (WGS) entry which is preliminary data.</text>
</comment>
<keyword evidence="1 3" id="KW-0808">Transferase</keyword>
<protein>
    <submittedName>
        <fullName evidence="3">CoA transferase</fullName>
        <ecNumber evidence="3">2.8.3.-</ecNumber>
    </submittedName>
</protein>
<evidence type="ECO:0000256" key="1">
    <source>
        <dbReference type="ARBA" id="ARBA00022679"/>
    </source>
</evidence>
<dbReference type="Gene3D" id="3.40.50.10540">
    <property type="entry name" value="Crotonobetainyl-coa:carnitine coa-transferase, domain 1"/>
    <property type="match status" value="1"/>
</dbReference>
<proteinExistence type="predicted"/>
<evidence type="ECO:0000313" key="3">
    <source>
        <dbReference type="EMBL" id="MEK9501744.1"/>
    </source>
</evidence>
<dbReference type="SUPFAM" id="SSF89796">
    <property type="entry name" value="CoA-transferase family III (CaiB/BaiF)"/>
    <property type="match status" value="1"/>
</dbReference>
<dbReference type="PANTHER" id="PTHR48207:SF4">
    <property type="entry name" value="BLL6097 PROTEIN"/>
    <property type="match status" value="1"/>
</dbReference>
<sequence length="414" mass="42858">MSEGAGPLPGGAGPLPLAGVRVLEVAQNLAGPYCGRILADLGAEVIKVEPVGGDASRSWVPPTYAGDSTLFAASNAGKRSIGLDLGSDEGRAVLSRLLEGVDVVLEALRPGAFERLGFGWDSVHARSPRTIYASVLAYGEVGPLAHLAGYEPLMQAQGGLMSYTGEPDGPPVRVGTSVVDLGTGMWTAIAVLAALRERDRTGLGSRVSGALFDTALAWSGYHLLAALDGVVAGRSGSGLPMICPYGAFETRGGALMVAVGNDALFRRFCPVLGLDAWLDDPGLAHNVDRVARRAEVEAGVARAMAERDREELLAAFREAGVPAAPVQDVGEVLADPQTAASGMLAEVPRADRADYRTPALPVRIDGARPGPVSPPPAVGGGGWNALRDAGWTAEEIADLRRRRVVVVDAGPESP</sequence>
<dbReference type="Gene3D" id="3.30.1540.10">
    <property type="entry name" value="formyl-coa transferase, domain 3"/>
    <property type="match status" value="1"/>
</dbReference>
<dbReference type="EC" id="2.8.3.-" evidence="3"/>
<name>A0ABU9EAQ5_9BACT</name>
<dbReference type="Pfam" id="PF02515">
    <property type="entry name" value="CoA_transf_3"/>
    <property type="match status" value="1"/>
</dbReference>
<keyword evidence="4" id="KW-1185">Reference proteome</keyword>
<accession>A0ABU9EAQ5</accession>
<dbReference type="PANTHER" id="PTHR48207">
    <property type="entry name" value="SUCCINATE--HYDROXYMETHYLGLUTARATE COA-TRANSFERASE"/>
    <property type="match status" value="1"/>
</dbReference>
<evidence type="ECO:0000313" key="4">
    <source>
        <dbReference type="Proteomes" id="UP001484239"/>
    </source>
</evidence>
<dbReference type="RefSeq" id="WP_405287147.1">
    <property type="nucleotide sequence ID" value="NZ_JBBHLI010000007.1"/>
</dbReference>
<dbReference type="EMBL" id="JBBHLI010000007">
    <property type="protein sequence ID" value="MEK9501744.1"/>
    <property type="molecule type" value="Genomic_DNA"/>
</dbReference>
<organism evidence="3 4">
    <name type="scientific">Gaopeijia maritima</name>
    <dbReference type="NCBI Taxonomy" id="3119007"/>
    <lineage>
        <taxon>Bacteria</taxon>
        <taxon>Pseudomonadati</taxon>
        <taxon>Gemmatimonadota</taxon>
        <taxon>Longimicrobiia</taxon>
        <taxon>Gaopeijiales</taxon>
        <taxon>Gaopeijiaceae</taxon>
        <taxon>Gaopeijia</taxon>
    </lineage>
</organism>
<feature type="region of interest" description="Disordered" evidence="2">
    <location>
        <begin position="362"/>
        <end position="383"/>
    </location>
</feature>
<dbReference type="InterPro" id="IPR050483">
    <property type="entry name" value="CoA-transferase_III_domain"/>
</dbReference>
<dbReference type="InterPro" id="IPR003673">
    <property type="entry name" value="CoA-Trfase_fam_III"/>
</dbReference>
<reference evidence="3 4" key="1">
    <citation type="submission" date="2024-02" db="EMBL/GenBank/DDBJ databases">
        <title>A novel Gemmatimonadota bacterium.</title>
        <authorList>
            <person name="Du Z.-J."/>
            <person name="Ye Y.-Q."/>
        </authorList>
    </citation>
    <scope>NUCLEOTIDE SEQUENCE [LARGE SCALE GENOMIC DNA]</scope>
    <source>
        <strain evidence="3 4">DH-20</strain>
    </source>
</reference>
<dbReference type="InterPro" id="IPR044855">
    <property type="entry name" value="CoA-Trfase_III_dom3_sf"/>
</dbReference>
<gene>
    <name evidence="3" type="ORF">WI372_12200</name>
</gene>
<dbReference type="InterPro" id="IPR023606">
    <property type="entry name" value="CoA-Trfase_III_dom_1_sf"/>
</dbReference>